<evidence type="ECO:0000256" key="4">
    <source>
        <dbReference type="ARBA" id="ARBA00023004"/>
    </source>
</evidence>
<dbReference type="InterPro" id="IPR033658">
    <property type="entry name" value="GRX_PICOT-like"/>
</dbReference>
<name>A0ABW7F6M2_9BURK</name>
<feature type="domain" description="Glutaredoxin" evidence="8">
    <location>
        <begin position="17"/>
        <end position="82"/>
    </location>
</feature>
<evidence type="ECO:0000256" key="7">
    <source>
        <dbReference type="PIRNR" id="PIRNR005894"/>
    </source>
</evidence>
<sequence length="104" mass="11538">MSDVQQRIDDLVKSNRVVLFMKGTAQFPMCGFSGRAIQILKAAGVTDLKTFNVLEDEEVRQGIKDYANWPTIPQLYVGGEFVGGSDIMMEMYESGELQQVLTAA</sequence>
<evidence type="ECO:0000256" key="6">
    <source>
        <dbReference type="ARBA" id="ARBA00023284"/>
    </source>
</evidence>
<evidence type="ECO:0000256" key="2">
    <source>
        <dbReference type="ARBA" id="ARBA00022714"/>
    </source>
</evidence>
<dbReference type="RefSeq" id="WP_394482017.1">
    <property type="nucleotide sequence ID" value="NZ_JBIGHV010000008.1"/>
</dbReference>
<dbReference type="EMBL" id="JBIGHV010000008">
    <property type="protein sequence ID" value="MFG6432277.1"/>
    <property type="molecule type" value="Genomic_DNA"/>
</dbReference>
<evidence type="ECO:0000313" key="10">
    <source>
        <dbReference type="Proteomes" id="UP001606210"/>
    </source>
</evidence>
<evidence type="ECO:0000256" key="5">
    <source>
        <dbReference type="ARBA" id="ARBA00023014"/>
    </source>
</evidence>
<dbReference type="Gene3D" id="3.40.30.10">
    <property type="entry name" value="Glutaredoxin"/>
    <property type="match status" value="1"/>
</dbReference>
<keyword evidence="4" id="KW-0408">Iron</keyword>
<reference evidence="9 10" key="1">
    <citation type="submission" date="2024-08" db="EMBL/GenBank/DDBJ databases">
        <authorList>
            <person name="Lu H."/>
        </authorList>
    </citation>
    <scope>NUCLEOTIDE SEQUENCE [LARGE SCALE GENOMIC DNA]</scope>
    <source>
        <strain evidence="9 10">LYH14W</strain>
    </source>
</reference>
<dbReference type="InterPro" id="IPR004480">
    <property type="entry name" value="Monothiol_GRX-rel"/>
</dbReference>
<keyword evidence="5" id="KW-0411">Iron-sulfur</keyword>
<dbReference type="PANTHER" id="PTHR10293:SF72">
    <property type="entry name" value="MONOTHIOL GLUTAREDOXIN-S14, CHLOROPLASTIC"/>
    <property type="match status" value="1"/>
</dbReference>
<comment type="caution">
    <text evidence="9">The sequence shown here is derived from an EMBL/GenBank/DDBJ whole genome shotgun (WGS) entry which is preliminary data.</text>
</comment>
<dbReference type="NCBIfam" id="TIGR00365">
    <property type="entry name" value="Grx4 family monothiol glutaredoxin"/>
    <property type="match status" value="1"/>
</dbReference>
<keyword evidence="10" id="KW-1185">Reference proteome</keyword>
<keyword evidence="3" id="KW-0479">Metal-binding</keyword>
<dbReference type="InterPro" id="IPR036249">
    <property type="entry name" value="Thioredoxin-like_sf"/>
</dbReference>
<dbReference type="PIRSF" id="PIRSF005894">
    <property type="entry name" value="Monothiol_GRX"/>
    <property type="match status" value="1"/>
</dbReference>
<evidence type="ECO:0000256" key="1">
    <source>
        <dbReference type="ARBA" id="ARBA00009630"/>
    </source>
</evidence>
<dbReference type="Proteomes" id="UP001606210">
    <property type="component" value="Unassembled WGS sequence"/>
</dbReference>
<organism evidence="9 10">
    <name type="scientific">Pelomonas parva</name>
    <dbReference type="NCBI Taxonomy" id="3299032"/>
    <lineage>
        <taxon>Bacteria</taxon>
        <taxon>Pseudomonadati</taxon>
        <taxon>Pseudomonadota</taxon>
        <taxon>Betaproteobacteria</taxon>
        <taxon>Burkholderiales</taxon>
        <taxon>Sphaerotilaceae</taxon>
        <taxon>Roseateles</taxon>
    </lineage>
</organism>
<dbReference type="SUPFAM" id="SSF52833">
    <property type="entry name" value="Thioredoxin-like"/>
    <property type="match status" value="1"/>
</dbReference>
<keyword evidence="2" id="KW-0001">2Fe-2S</keyword>
<dbReference type="Pfam" id="PF00462">
    <property type="entry name" value="Glutaredoxin"/>
    <property type="match status" value="1"/>
</dbReference>
<dbReference type="InterPro" id="IPR014434">
    <property type="entry name" value="Monothiol_GRX"/>
</dbReference>
<gene>
    <name evidence="9" type="primary">grxD</name>
    <name evidence="9" type="ORF">ACG00Y_20325</name>
</gene>
<evidence type="ECO:0000256" key="3">
    <source>
        <dbReference type="ARBA" id="ARBA00022723"/>
    </source>
</evidence>
<comment type="similarity">
    <text evidence="1 7">Belongs to the glutaredoxin family. Monothiol subfamily.</text>
</comment>
<dbReference type="PANTHER" id="PTHR10293">
    <property type="entry name" value="GLUTAREDOXIN FAMILY MEMBER"/>
    <property type="match status" value="1"/>
</dbReference>
<evidence type="ECO:0000313" key="9">
    <source>
        <dbReference type="EMBL" id="MFG6432277.1"/>
    </source>
</evidence>
<protein>
    <recommendedName>
        <fullName evidence="7">Glutaredoxin</fullName>
    </recommendedName>
</protein>
<dbReference type="PROSITE" id="PS51354">
    <property type="entry name" value="GLUTAREDOXIN_2"/>
    <property type="match status" value="1"/>
</dbReference>
<evidence type="ECO:0000259" key="8">
    <source>
        <dbReference type="Pfam" id="PF00462"/>
    </source>
</evidence>
<proteinExistence type="inferred from homology"/>
<keyword evidence="6" id="KW-0676">Redox-active center</keyword>
<dbReference type="CDD" id="cd03028">
    <property type="entry name" value="GRX_PICOT_like"/>
    <property type="match status" value="1"/>
</dbReference>
<accession>A0ABW7F6M2</accession>
<dbReference type="InterPro" id="IPR002109">
    <property type="entry name" value="Glutaredoxin"/>
</dbReference>